<evidence type="ECO:0000313" key="2">
    <source>
        <dbReference type="Proteomes" id="UP000610203"/>
    </source>
</evidence>
<gene>
    <name evidence="1" type="ORF">GCM10016272_04500</name>
</gene>
<accession>A0ABQ3GMH5</accession>
<reference evidence="2" key="1">
    <citation type="journal article" date="2019" name="Int. J. Syst. Evol. Microbiol.">
        <title>The Global Catalogue of Microorganisms (GCM) 10K type strain sequencing project: providing services to taxonomists for standard genome sequencing and annotation.</title>
        <authorList>
            <consortium name="The Broad Institute Genomics Platform"/>
            <consortium name="The Broad Institute Genome Sequencing Center for Infectious Disease"/>
            <person name="Wu L."/>
            <person name="Ma J."/>
        </authorList>
    </citation>
    <scope>NUCLEOTIDE SEQUENCE [LARGE SCALE GENOMIC DNA]</scope>
    <source>
        <strain evidence="2">KCTC 42280</strain>
    </source>
</reference>
<protein>
    <submittedName>
        <fullName evidence="1">Uncharacterized protein</fullName>
    </submittedName>
</protein>
<dbReference type="EMBL" id="BMZR01000001">
    <property type="protein sequence ID" value="GHD26941.1"/>
    <property type="molecule type" value="Genomic_DNA"/>
</dbReference>
<name>A0ABQ3GMH5_9GAMM</name>
<keyword evidence="2" id="KW-1185">Reference proteome</keyword>
<organism evidence="1 2">
    <name type="scientific">Psychrobacter glaciei</name>
    <dbReference type="NCBI Taxonomy" id="619771"/>
    <lineage>
        <taxon>Bacteria</taxon>
        <taxon>Pseudomonadati</taxon>
        <taxon>Pseudomonadota</taxon>
        <taxon>Gammaproteobacteria</taxon>
        <taxon>Moraxellales</taxon>
        <taxon>Moraxellaceae</taxon>
        <taxon>Psychrobacter</taxon>
    </lineage>
</organism>
<sequence length="64" mass="7419">MIEKFIENGLHSYDSGIAHEDKNPRYYCTIPRACPHFKNEDKSEVNGSQTRKIAQIISIYYLAN</sequence>
<comment type="caution">
    <text evidence="1">The sequence shown here is derived from an EMBL/GenBank/DDBJ whole genome shotgun (WGS) entry which is preliminary data.</text>
</comment>
<proteinExistence type="predicted"/>
<evidence type="ECO:0000313" key="1">
    <source>
        <dbReference type="EMBL" id="GHD26941.1"/>
    </source>
</evidence>
<dbReference type="Proteomes" id="UP000610203">
    <property type="component" value="Unassembled WGS sequence"/>
</dbReference>